<sequence length="137" mass="16006">MKEQTKKTTTPPTQKSEVEQLKAQIKKLETQLNQQPQSLEEKIKFFQEKQEMIKRLSLLDKYADSLVKVGEELQKDHEEDEFLTDRYFLRISYKSTSYGSEQEALRIQNPKLIGEVLGFAIGKINEKRTELQTLINA</sequence>
<evidence type="ECO:0000256" key="1">
    <source>
        <dbReference type="SAM" id="MobiDB-lite"/>
    </source>
</evidence>
<reference evidence="3" key="1">
    <citation type="submission" date="2016-10" db="EMBL/GenBank/DDBJ databases">
        <authorList>
            <person name="Varghese N."/>
            <person name="Submissions S."/>
        </authorList>
    </citation>
    <scope>NUCLEOTIDE SEQUENCE [LARGE SCALE GENOMIC DNA]</scope>
    <source>
        <strain evidence="3">IBRC-M 10761</strain>
    </source>
</reference>
<dbReference type="AlphaFoldDB" id="A0A1H6WS54"/>
<gene>
    <name evidence="2" type="ORF">SAMN05192553_102668</name>
</gene>
<name>A0A1H6WS54_9BACT</name>
<dbReference type="STRING" id="1416801.SAMN05192553_102668"/>
<accession>A0A1H6WS54</accession>
<organism evidence="2 3">
    <name type="scientific">Cyclobacterium xiamenense</name>
    <dbReference type="NCBI Taxonomy" id="1297121"/>
    <lineage>
        <taxon>Bacteria</taxon>
        <taxon>Pseudomonadati</taxon>
        <taxon>Bacteroidota</taxon>
        <taxon>Cytophagia</taxon>
        <taxon>Cytophagales</taxon>
        <taxon>Cyclobacteriaceae</taxon>
        <taxon>Cyclobacterium</taxon>
    </lineage>
</organism>
<dbReference type="EMBL" id="FNZH01000002">
    <property type="protein sequence ID" value="SEJ15650.1"/>
    <property type="molecule type" value="Genomic_DNA"/>
</dbReference>
<protein>
    <submittedName>
        <fullName evidence="2">Uncharacterized protein</fullName>
    </submittedName>
</protein>
<keyword evidence="3" id="KW-1185">Reference proteome</keyword>
<dbReference type="OrthoDB" id="9993147at2"/>
<evidence type="ECO:0000313" key="2">
    <source>
        <dbReference type="EMBL" id="SEJ15650.1"/>
    </source>
</evidence>
<dbReference type="Proteomes" id="UP000199403">
    <property type="component" value="Unassembled WGS sequence"/>
</dbReference>
<proteinExistence type="predicted"/>
<feature type="region of interest" description="Disordered" evidence="1">
    <location>
        <begin position="1"/>
        <end position="21"/>
    </location>
</feature>
<dbReference type="RefSeq" id="WP_092171892.1">
    <property type="nucleotide sequence ID" value="NZ_FNZH01000002.1"/>
</dbReference>
<evidence type="ECO:0000313" key="3">
    <source>
        <dbReference type="Proteomes" id="UP000199403"/>
    </source>
</evidence>